<gene>
    <name evidence="2" type="ORF">CCH79_00017638</name>
</gene>
<keyword evidence="3" id="KW-1185">Reference proteome</keyword>
<feature type="region of interest" description="Disordered" evidence="1">
    <location>
        <begin position="13"/>
        <end position="37"/>
    </location>
</feature>
<evidence type="ECO:0000313" key="3">
    <source>
        <dbReference type="Proteomes" id="UP000250572"/>
    </source>
</evidence>
<evidence type="ECO:0000313" key="2">
    <source>
        <dbReference type="EMBL" id="PWA29397.1"/>
    </source>
</evidence>
<name>A0A315W196_GAMAF</name>
<protein>
    <submittedName>
        <fullName evidence="2">Uncharacterized protein</fullName>
    </submittedName>
</protein>
<dbReference type="AlphaFoldDB" id="A0A315W196"/>
<feature type="compositionally biased region" description="Polar residues" evidence="1">
    <location>
        <begin position="21"/>
        <end position="36"/>
    </location>
</feature>
<proteinExistence type="predicted"/>
<evidence type="ECO:0000256" key="1">
    <source>
        <dbReference type="SAM" id="MobiDB-lite"/>
    </source>
</evidence>
<comment type="caution">
    <text evidence="2">The sequence shown here is derived from an EMBL/GenBank/DDBJ whole genome shotgun (WGS) entry which is preliminary data.</text>
</comment>
<sequence length="78" mass="8309">MLVLEGRCPATLKSLPGPTRLNPTAESPPKCSQETDPQGLEFPIPVLDIAVVNAFLLHKELCKRTSANVPEGIQGDTG</sequence>
<accession>A0A315W196</accession>
<organism evidence="2 3">
    <name type="scientific">Gambusia affinis</name>
    <name type="common">Western mosquitofish</name>
    <name type="synonym">Heterandria affinis</name>
    <dbReference type="NCBI Taxonomy" id="33528"/>
    <lineage>
        <taxon>Eukaryota</taxon>
        <taxon>Metazoa</taxon>
        <taxon>Chordata</taxon>
        <taxon>Craniata</taxon>
        <taxon>Vertebrata</taxon>
        <taxon>Euteleostomi</taxon>
        <taxon>Actinopterygii</taxon>
        <taxon>Neopterygii</taxon>
        <taxon>Teleostei</taxon>
        <taxon>Neoteleostei</taxon>
        <taxon>Acanthomorphata</taxon>
        <taxon>Ovalentaria</taxon>
        <taxon>Atherinomorphae</taxon>
        <taxon>Cyprinodontiformes</taxon>
        <taxon>Poeciliidae</taxon>
        <taxon>Poeciliinae</taxon>
        <taxon>Gambusia</taxon>
    </lineage>
</organism>
<reference evidence="2 3" key="1">
    <citation type="journal article" date="2018" name="G3 (Bethesda)">
        <title>A High-Quality Reference Genome for the Invasive Mosquitofish Gambusia affinis Using a Chicago Library.</title>
        <authorList>
            <person name="Hoffberg S.L."/>
            <person name="Troendle N.J."/>
            <person name="Glenn T.C."/>
            <person name="Mahmud O."/>
            <person name="Louha S."/>
            <person name="Chalopin D."/>
            <person name="Bennetzen J.L."/>
            <person name="Mauricio R."/>
        </authorList>
    </citation>
    <scope>NUCLEOTIDE SEQUENCE [LARGE SCALE GENOMIC DNA]</scope>
    <source>
        <strain evidence="2">NE01/NJP1002.9</strain>
        <tissue evidence="2">Muscle</tissue>
    </source>
</reference>
<dbReference type="EMBL" id="NHOQ01000617">
    <property type="protein sequence ID" value="PWA29397.1"/>
    <property type="molecule type" value="Genomic_DNA"/>
</dbReference>
<dbReference type="Proteomes" id="UP000250572">
    <property type="component" value="Unassembled WGS sequence"/>
</dbReference>